<dbReference type="SMART" id="SM00073">
    <property type="entry name" value="HPT"/>
    <property type="match status" value="1"/>
</dbReference>
<dbReference type="EMBL" id="QICD01000009">
    <property type="protein sequence ID" value="RNL44813.1"/>
    <property type="molecule type" value="Genomic_DNA"/>
</dbReference>
<dbReference type="Proteomes" id="UP000278632">
    <property type="component" value="Unassembled WGS sequence"/>
</dbReference>
<dbReference type="SUPFAM" id="SSF47226">
    <property type="entry name" value="Histidine-containing phosphotransfer domain, HPT domain"/>
    <property type="match status" value="1"/>
</dbReference>
<keyword evidence="3" id="KW-0808">Transferase</keyword>
<dbReference type="GO" id="GO:0000160">
    <property type="term" value="P:phosphorelay signal transduction system"/>
    <property type="evidence" value="ECO:0007669"/>
    <property type="project" value="InterPro"/>
</dbReference>
<protein>
    <submittedName>
        <fullName evidence="3">Histidine kinase</fullName>
    </submittedName>
</protein>
<dbReference type="OrthoDB" id="1669200at2"/>
<dbReference type="InterPro" id="IPR008207">
    <property type="entry name" value="Sig_transdc_His_kin_Hpt_dom"/>
</dbReference>
<keyword evidence="3" id="KW-0418">Kinase</keyword>
<dbReference type="Pfam" id="PF01627">
    <property type="entry name" value="Hpt"/>
    <property type="match status" value="1"/>
</dbReference>
<dbReference type="Gene3D" id="1.20.120.160">
    <property type="entry name" value="HPT domain"/>
    <property type="match status" value="1"/>
</dbReference>
<accession>A0A3N0BBT7</accession>
<comment type="caution">
    <text evidence="3">The sequence shown here is derived from an EMBL/GenBank/DDBJ whole genome shotgun (WGS) entry which is preliminary data.</text>
</comment>
<evidence type="ECO:0000256" key="1">
    <source>
        <dbReference type="PROSITE-ProRule" id="PRU00110"/>
    </source>
</evidence>
<keyword evidence="1" id="KW-0597">Phosphoprotein</keyword>
<feature type="modified residue" description="Phosphohistidine" evidence="1">
    <location>
        <position position="62"/>
    </location>
</feature>
<keyword evidence="4" id="KW-1185">Reference proteome</keyword>
<name>A0A3N0BBT7_9ACTN</name>
<feature type="domain" description="HPt" evidence="2">
    <location>
        <begin position="23"/>
        <end position="117"/>
    </location>
</feature>
<dbReference type="CDD" id="cd00088">
    <property type="entry name" value="HPT"/>
    <property type="match status" value="1"/>
</dbReference>
<sequence>MALDNTELAKSGIDYVEAMERFGNNEDLYLRLAVKFLDDPHFSELQKAMDREDIEGSQREAHSLKGVAGNLSFKDLYRAACKMNEVLNASDMDAAWELMPDTQDAYDRVCDALRKIS</sequence>
<evidence type="ECO:0000313" key="4">
    <source>
        <dbReference type="Proteomes" id="UP000278632"/>
    </source>
</evidence>
<dbReference type="PROSITE" id="PS50894">
    <property type="entry name" value="HPT"/>
    <property type="match status" value="1"/>
</dbReference>
<reference evidence="4" key="1">
    <citation type="submission" date="2018-05" db="EMBL/GenBank/DDBJ databases">
        <title>Genome Sequencing of selected type strains of the family Eggerthellaceae.</title>
        <authorList>
            <person name="Danylec N."/>
            <person name="Stoll D.A."/>
            <person name="Doetsch A."/>
            <person name="Huch M."/>
        </authorList>
    </citation>
    <scope>NUCLEOTIDE SEQUENCE [LARGE SCALE GENOMIC DNA]</scope>
    <source>
        <strain evidence="4">DSM 16106</strain>
    </source>
</reference>
<evidence type="ECO:0000313" key="3">
    <source>
        <dbReference type="EMBL" id="RNL44813.1"/>
    </source>
</evidence>
<dbReference type="InterPro" id="IPR036641">
    <property type="entry name" value="HPT_dom_sf"/>
</dbReference>
<organism evidence="3 4">
    <name type="scientific">Paraeggerthella hongkongensis</name>
    <dbReference type="NCBI Taxonomy" id="230658"/>
    <lineage>
        <taxon>Bacteria</taxon>
        <taxon>Bacillati</taxon>
        <taxon>Actinomycetota</taxon>
        <taxon>Coriobacteriia</taxon>
        <taxon>Eggerthellales</taxon>
        <taxon>Eggerthellaceae</taxon>
        <taxon>Paraeggerthella</taxon>
    </lineage>
</organism>
<dbReference type="GO" id="GO:0016301">
    <property type="term" value="F:kinase activity"/>
    <property type="evidence" value="ECO:0007669"/>
    <property type="project" value="UniProtKB-KW"/>
</dbReference>
<evidence type="ECO:0000259" key="2">
    <source>
        <dbReference type="PROSITE" id="PS50894"/>
    </source>
</evidence>
<gene>
    <name evidence="3" type="ORF">DMP08_06390</name>
</gene>
<dbReference type="AlphaFoldDB" id="A0A3N0BBT7"/>
<dbReference type="RefSeq" id="WP_123192113.1">
    <property type="nucleotide sequence ID" value="NZ_QICD01000009.1"/>
</dbReference>
<proteinExistence type="predicted"/>